<evidence type="ECO:0000313" key="1">
    <source>
        <dbReference type="EMBL" id="CAE80973.1"/>
    </source>
</evidence>
<dbReference type="KEGG" id="bba:Bd3595"/>
<reference evidence="1 2" key="1">
    <citation type="journal article" date="2004" name="Science">
        <title>A predator unmasked: life cycle of Bdellovibrio bacteriovorus from a genomic perspective.</title>
        <authorList>
            <person name="Rendulic S."/>
            <person name="Jagtap P."/>
            <person name="Rosinus A."/>
            <person name="Eppinger M."/>
            <person name="Baar C."/>
            <person name="Lanz C."/>
            <person name="Keller H."/>
            <person name="Lambert C."/>
            <person name="Evans K.J."/>
            <person name="Goesmann A."/>
            <person name="Meyer F."/>
            <person name="Sockett R.E."/>
            <person name="Schuster S.C."/>
        </authorList>
    </citation>
    <scope>NUCLEOTIDE SEQUENCE [LARGE SCALE GENOMIC DNA]</scope>
    <source>
        <strain evidence="2">ATCC 15356 / DSM 50701 / NCIMB 9529 / HD100</strain>
    </source>
</reference>
<sequence>MKCIFLRGSINLINLSGGLFSPILKITKGGHYGIA</sequence>
<organism evidence="1 2">
    <name type="scientific">Bdellovibrio bacteriovorus (strain ATCC 15356 / DSM 50701 / NCIMB 9529 / HD100)</name>
    <dbReference type="NCBI Taxonomy" id="264462"/>
    <lineage>
        <taxon>Bacteria</taxon>
        <taxon>Pseudomonadati</taxon>
        <taxon>Bdellovibrionota</taxon>
        <taxon>Bdellovibrionia</taxon>
        <taxon>Bdellovibrionales</taxon>
        <taxon>Pseudobdellovibrionaceae</taxon>
        <taxon>Bdellovibrio</taxon>
    </lineage>
</organism>
<gene>
    <name evidence="1" type="ordered locus">Bd3595</name>
</gene>
<name>Q6MHF4_BDEBA</name>
<dbReference type="AlphaFoldDB" id="Q6MHF4"/>
<dbReference type="HOGENOM" id="CLU_3363505_0_0_7"/>
<protein>
    <submittedName>
        <fullName evidence="1">Uncharacterized protein</fullName>
    </submittedName>
</protein>
<dbReference type="Proteomes" id="UP000008080">
    <property type="component" value="Chromosome"/>
</dbReference>
<keyword evidence="2" id="KW-1185">Reference proteome</keyword>
<proteinExistence type="predicted"/>
<dbReference type="EMBL" id="BX842656">
    <property type="protein sequence ID" value="CAE80973.1"/>
    <property type="molecule type" value="Genomic_DNA"/>
</dbReference>
<evidence type="ECO:0000313" key="2">
    <source>
        <dbReference type="Proteomes" id="UP000008080"/>
    </source>
</evidence>
<accession>Q6MHF4</accession>